<organism evidence="6 7">
    <name type="scientific">Umboniibacter marinipuniceus</name>
    <dbReference type="NCBI Taxonomy" id="569599"/>
    <lineage>
        <taxon>Bacteria</taxon>
        <taxon>Pseudomonadati</taxon>
        <taxon>Pseudomonadota</taxon>
        <taxon>Gammaproteobacteria</taxon>
        <taxon>Cellvibrionales</taxon>
        <taxon>Cellvibrionaceae</taxon>
        <taxon>Umboniibacter</taxon>
    </lineage>
</organism>
<keyword evidence="5" id="KW-0233">DNA recombination</keyword>
<sequence>MWFKNLRLYQLTQPFDLTGMLLEEKLQSNAFVECGSQDASKLGWISPFGRHGTALVHEAADGLWLTAKKQEKVLPASVINELLAERIADIEADQARKVYKKEKAQMKDELLVELLPRAFTKSSLISGYLDLKRGWFVVNSSSAARAEELINLVRDSIGSFALVPWSTQQLPSDTLTLWLESRAPQNFVVGEEAELVSRQVEGGVARLKEQDLLGDEVKLMLESGKRVKRLELLWRDQISVIVDEDLAIKRLKLTDAFQESLDTVDGDSIAAQLDHEFASMVVVYRGFLDDLLAAFGGPERSETA</sequence>
<proteinExistence type="inferred from homology"/>
<dbReference type="PANTHER" id="PTHR38103:SF1">
    <property type="entry name" value="RECOMBINATION-ASSOCIATED PROTEIN RDGC"/>
    <property type="match status" value="1"/>
</dbReference>
<dbReference type="RefSeq" id="WP_121875530.1">
    <property type="nucleotide sequence ID" value="NZ_REFJ01000001.1"/>
</dbReference>
<dbReference type="GO" id="GO:0003690">
    <property type="term" value="F:double-stranded DNA binding"/>
    <property type="evidence" value="ECO:0007669"/>
    <property type="project" value="TreeGrafter"/>
</dbReference>
<evidence type="ECO:0000313" key="7">
    <source>
        <dbReference type="Proteomes" id="UP000267187"/>
    </source>
</evidence>
<evidence type="ECO:0000256" key="4">
    <source>
        <dbReference type="ARBA" id="ARBA00022490"/>
    </source>
</evidence>
<dbReference type="GO" id="GO:0000018">
    <property type="term" value="P:regulation of DNA recombination"/>
    <property type="evidence" value="ECO:0007669"/>
    <property type="project" value="TreeGrafter"/>
</dbReference>
<reference evidence="6 7" key="1">
    <citation type="submission" date="2018-10" db="EMBL/GenBank/DDBJ databases">
        <title>Genomic Encyclopedia of Type Strains, Phase IV (KMG-IV): sequencing the most valuable type-strain genomes for metagenomic binning, comparative biology and taxonomic classification.</title>
        <authorList>
            <person name="Goeker M."/>
        </authorList>
    </citation>
    <scope>NUCLEOTIDE SEQUENCE [LARGE SCALE GENOMIC DNA]</scope>
    <source>
        <strain evidence="6 7">DSM 25080</strain>
    </source>
</reference>
<dbReference type="GO" id="GO:0006310">
    <property type="term" value="P:DNA recombination"/>
    <property type="evidence" value="ECO:0007669"/>
    <property type="project" value="UniProtKB-KW"/>
</dbReference>
<evidence type="ECO:0000256" key="1">
    <source>
        <dbReference type="ARBA" id="ARBA00004453"/>
    </source>
</evidence>
<protein>
    <recommendedName>
        <fullName evidence="3">Recombination-associated protein RdgC</fullName>
    </recommendedName>
</protein>
<accession>A0A3M0AT50</accession>
<gene>
    <name evidence="6" type="ORF">DFR27_0130</name>
</gene>
<keyword evidence="4" id="KW-0963">Cytoplasm</keyword>
<comment type="similarity">
    <text evidence="2">Belongs to the RdgC family.</text>
</comment>
<dbReference type="NCBIfam" id="NF001464">
    <property type="entry name" value="PRK00321.1-5"/>
    <property type="match status" value="1"/>
</dbReference>
<dbReference type="OrthoDB" id="5290530at2"/>
<name>A0A3M0AT50_9GAMM</name>
<dbReference type="Proteomes" id="UP000267187">
    <property type="component" value="Unassembled WGS sequence"/>
</dbReference>
<dbReference type="InterPro" id="IPR007476">
    <property type="entry name" value="RdgC"/>
</dbReference>
<evidence type="ECO:0000256" key="2">
    <source>
        <dbReference type="ARBA" id="ARBA00008657"/>
    </source>
</evidence>
<evidence type="ECO:0000256" key="3">
    <source>
        <dbReference type="ARBA" id="ARBA00022296"/>
    </source>
</evidence>
<dbReference type="PANTHER" id="PTHR38103">
    <property type="entry name" value="RECOMBINATION-ASSOCIATED PROTEIN RDGC"/>
    <property type="match status" value="1"/>
</dbReference>
<evidence type="ECO:0000256" key="5">
    <source>
        <dbReference type="ARBA" id="ARBA00023172"/>
    </source>
</evidence>
<evidence type="ECO:0000313" key="6">
    <source>
        <dbReference type="EMBL" id="RMA82182.1"/>
    </source>
</evidence>
<dbReference type="GO" id="GO:0043590">
    <property type="term" value="C:bacterial nucleoid"/>
    <property type="evidence" value="ECO:0007669"/>
    <property type="project" value="TreeGrafter"/>
</dbReference>
<dbReference type="Pfam" id="PF04381">
    <property type="entry name" value="RdgC"/>
    <property type="match status" value="1"/>
</dbReference>
<keyword evidence="7" id="KW-1185">Reference proteome</keyword>
<dbReference type="AlphaFoldDB" id="A0A3M0AT50"/>
<comment type="subcellular location">
    <subcellularLocation>
        <location evidence="1">Cytoplasm</location>
        <location evidence="1">Nucleoid</location>
    </subcellularLocation>
</comment>
<dbReference type="EMBL" id="REFJ01000001">
    <property type="protein sequence ID" value="RMA82182.1"/>
    <property type="molecule type" value="Genomic_DNA"/>
</dbReference>
<comment type="caution">
    <text evidence="6">The sequence shown here is derived from an EMBL/GenBank/DDBJ whole genome shotgun (WGS) entry which is preliminary data.</text>
</comment>